<keyword evidence="5" id="KW-0472">Membrane</keyword>
<dbReference type="PANTHER" id="PTHR43630">
    <property type="entry name" value="POLY-BETA-1,6-N-ACETYL-D-GLUCOSAMINE SYNTHASE"/>
    <property type="match status" value="1"/>
</dbReference>
<evidence type="ECO:0000256" key="2">
    <source>
        <dbReference type="ARBA" id="ARBA00022676"/>
    </source>
</evidence>
<dbReference type="InterPro" id="IPR029044">
    <property type="entry name" value="Nucleotide-diphossugar_trans"/>
</dbReference>
<accession>A0ABP9FJJ5</accession>
<feature type="transmembrane region" description="Helical" evidence="5">
    <location>
        <begin position="339"/>
        <end position="370"/>
    </location>
</feature>
<keyword evidence="2" id="KW-0328">Glycosyltransferase</keyword>
<comment type="caution">
    <text evidence="6">The sequence shown here is derived from an EMBL/GenBank/DDBJ whole genome shotgun (WGS) entry which is preliminary data.</text>
</comment>
<proteinExistence type="inferred from homology"/>
<evidence type="ECO:0000313" key="6">
    <source>
        <dbReference type="EMBL" id="GAA4904230.1"/>
    </source>
</evidence>
<dbReference type="Proteomes" id="UP001501521">
    <property type="component" value="Unassembled WGS sequence"/>
</dbReference>
<keyword evidence="5" id="KW-0812">Transmembrane</keyword>
<gene>
    <name evidence="6" type="ORF">GCM10025789_24120</name>
</gene>
<organism evidence="6 7">
    <name type="scientific">Tessaracoccus lubricantis</name>
    <dbReference type="NCBI Taxonomy" id="545543"/>
    <lineage>
        <taxon>Bacteria</taxon>
        <taxon>Bacillati</taxon>
        <taxon>Actinomycetota</taxon>
        <taxon>Actinomycetes</taxon>
        <taxon>Propionibacteriales</taxon>
        <taxon>Propionibacteriaceae</taxon>
        <taxon>Tessaracoccus</taxon>
    </lineage>
</organism>
<protein>
    <recommendedName>
        <fullName evidence="8">Glycosyltransferase</fullName>
    </recommendedName>
</protein>
<evidence type="ECO:0000256" key="3">
    <source>
        <dbReference type="ARBA" id="ARBA00022679"/>
    </source>
</evidence>
<keyword evidence="5" id="KW-1133">Transmembrane helix</keyword>
<keyword evidence="3" id="KW-0808">Transferase</keyword>
<feature type="transmembrane region" description="Helical" evidence="5">
    <location>
        <begin position="407"/>
        <end position="429"/>
    </location>
</feature>
<dbReference type="PANTHER" id="PTHR43630:SF1">
    <property type="entry name" value="POLY-BETA-1,6-N-ACETYL-D-GLUCOSAMINE SYNTHASE"/>
    <property type="match status" value="1"/>
</dbReference>
<evidence type="ECO:0008006" key="8">
    <source>
        <dbReference type="Google" id="ProtNLM"/>
    </source>
</evidence>
<keyword evidence="7" id="KW-1185">Reference proteome</keyword>
<sequence length="515" mass="57726">MLLTPDERGRHMGRLALHVFGYAATAALVWAFLTLHTRPEPPGAWLRWVVLVAMGPSLFRYGVQLVLAPLYEIVMSRRRRRLAARCVVRRPSVSVLVPAWNEEVGIEATVRSVLASDYPDVELVVVDDGSTDRTEEVMRRLVREHEASGRPGRLVFRSQPNNGKSRAMNTALSLATGDLIVTVDADSVVEPDAIREIVRMYDDPKVMSVAGNVKIGNRDSVVGLIQQFEYMYAFFFKKADSLLNAVYIVGGAAASYRRSVFQRIGGFDETIITEDIEMSTRIQDAGGRVQYAPRAVIWTEGASDVVGLARQRLRWKYGRLITFWRYRWMFLSTASRHNLWLAWLVMPVTVIADALLLLEPVLLALIAAYTWVSHDFLPILVYAAALALLITFQVLTDVRRRRNLNLLPLAPFAWLLVYFVDAIEFQALVRSLVRISRRRGLDWQRWERTGVFSGETETPEELAATLEEQTTPPPAPGRAGQPGEDRQHSPDAEVTGGSPVTRCRHPPPGGISLVG</sequence>
<feature type="transmembrane region" description="Helical" evidence="5">
    <location>
        <begin position="376"/>
        <end position="395"/>
    </location>
</feature>
<evidence type="ECO:0000256" key="4">
    <source>
        <dbReference type="SAM" id="MobiDB-lite"/>
    </source>
</evidence>
<name>A0ABP9FJJ5_9ACTN</name>
<comment type="similarity">
    <text evidence="1">Belongs to the glycosyltransferase 2 family.</text>
</comment>
<feature type="transmembrane region" description="Helical" evidence="5">
    <location>
        <begin position="45"/>
        <end position="71"/>
    </location>
</feature>
<dbReference type="Gene3D" id="3.90.550.10">
    <property type="entry name" value="Spore Coat Polysaccharide Biosynthesis Protein SpsA, Chain A"/>
    <property type="match status" value="1"/>
</dbReference>
<dbReference type="CDD" id="cd06423">
    <property type="entry name" value="CESA_like"/>
    <property type="match status" value="1"/>
</dbReference>
<evidence type="ECO:0000256" key="5">
    <source>
        <dbReference type="SAM" id="Phobius"/>
    </source>
</evidence>
<dbReference type="SUPFAM" id="SSF53448">
    <property type="entry name" value="Nucleotide-diphospho-sugar transferases"/>
    <property type="match status" value="1"/>
</dbReference>
<feature type="region of interest" description="Disordered" evidence="4">
    <location>
        <begin position="465"/>
        <end position="515"/>
    </location>
</feature>
<evidence type="ECO:0000313" key="7">
    <source>
        <dbReference type="Proteomes" id="UP001501521"/>
    </source>
</evidence>
<reference evidence="7" key="1">
    <citation type="journal article" date="2019" name="Int. J. Syst. Evol. Microbiol.">
        <title>The Global Catalogue of Microorganisms (GCM) 10K type strain sequencing project: providing services to taxonomists for standard genome sequencing and annotation.</title>
        <authorList>
            <consortium name="The Broad Institute Genomics Platform"/>
            <consortium name="The Broad Institute Genome Sequencing Center for Infectious Disease"/>
            <person name="Wu L."/>
            <person name="Ma J."/>
        </authorList>
    </citation>
    <scope>NUCLEOTIDE SEQUENCE [LARGE SCALE GENOMIC DNA]</scope>
    <source>
        <strain evidence="7">JCM 19125</strain>
    </source>
</reference>
<evidence type="ECO:0000256" key="1">
    <source>
        <dbReference type="ARBA" id="ARBA00006739"/>
    </source>
</evidence>
<feature type="transmembrane region" description="Helical" evidence="5">
    <location>
        <begin position="12"/>
        <end position="33"/>
    </location>
</feature>
<dbReference type="EMBL" id="BAABLV010000036">
    <property type="protein sequence ID" value="GAA4904230.1"/>
    <property type="molecule type" value="Genomic_DNA"/>
</dbReference>
<dbReference type="Pfam" id="PF13641">
    <property type="entry name" value="Glyco_tranf_2_3"/>
    <property type="match status" value="1"/>
</dbReference>